<feature type="compositionally biased region" description="Low complexity" evidence="8">
    <location>
        <begin position="52"/>
        <end position="66"/>
    </location>
</feature>
<feature type="compositionally biased region" description="Polar residues" evidence="8">
    <location>
        <begin position="368"/>
        <end position="379"/>
    </location>
</feature>
<comment type="subcellular location">
    <subcellularLocation>
        <location evidence="1">Cytoplasm</location>
    </subcellularLocation>
</comment>
<dbReference type="GO" id="GO:0005737">
    <property type="term" value="C:cytoplasm"/>
    <property type="evidence" value="ECO:0007669"/>
    <property type="project" value="UniProtKB-SubCell"/>
</dbReference>
<dbReference type="RefSeq" id="XP_019704082.1">
    <property type="nucleotide sequence ID" value="XM_019848523.2"/>
</dbReference>
<feature type="repeat" description="Pumilio" evidence="7">
    <location>
        <begin position="793"/>
        <end position="828"/>
    </location>
</feature>
<dbReference type="InterPro" id="IPR012940">
    <property type="entry name" value="NABP"/>
</dbReference>
<feature type="region of interest" description="Disordered" evidence="8">
    <location>
        <begin position="46"/>
        <end position="69"/>
    </location>
</feature>
<feature type="repeat" description="Pumilio" evidence="7">
    <location>
        <begin position="866"/>
        <end position="901"/>
    </location>
</feature>
<dbReference type="Proteomes" id="UP000504607">
    <property type="component" value="Chromosome 2"/>
</dbReference>
<keyword evidence="5" id="KW-0694">RNA-binding</keyword>
<dbReference type="PANTHER" id="PTHR12537">
    <property type="entry name" value="RNA BINDING PROTEIN PUMILIO-RELATED"/>
    <property type="match status" value="1"/>
</dbReference>
<dbReference type="InterPro" id="IPR011989">
    <property type="entry name" value="ARM-like"/>
</dbReference>
<dbReference type="FunFam" id="1.25.10.10:FF:000004">
    <property type="entry name" value="Pumilio homolog 1 isoform 2"/>
    <property type="match status" value="1"/>
</dbReference>
<reference evidence="11 12" key="1">
    <citation type="submission" date="2025-04" db="UniProtKB">
        <authorList>
            <consortium name="RefSeq"/>
        </authorList>
    </citation>
    <scope>IDENTIFICATION</scope>
</reference>
<dbReference type="PANTHER" id="PTHR12537:SF119">
    <property type="entry name" value="PUMILIO HOMOLOG 6, CHLOROPLASTIC"/>
    <property type="match status" value="1"/>
</dbReference>
<feature type="repeat" description="Pumilio" evidence="7">
    <location>
        <begin position="902"/>
        <end position="937"/>
    </location>
</feature>
<dbReference type="InterPro" id="IPR016024">
    <property type="entry name" value="ARM-type_fold"/>
</dbReference>
<evidence type="ECO:0000256" key="1">
    <source>
        <dbReference type="ARBA" id="ARBA00004496"/>
    </source>
</evidence>
<dbReference type="GeneID" id="105039338"/>
<gene>
    <name evidence="11 12" type="primary">LOC105039338</name>
</gene>
<feature type="repeat" description="Pumilio" evidence="7">
    <location>
        <begin position="685"/>
        <end position="720"/>
    </location>
</feature>
<keyword evidence="2" id="KW-0963">Cytoplasm</keyword>
<evidence type="ECO:0000256" key="4">
    <source>
        <dbReference type="ARBA" id="ARBA00022845"/>
    </source>
</evidence>
<sequence length="1022" mass="111062">MATENPLRLLGGSGAGNWPMSKDAATFSSSTSCVAEEDFGLLLKGNSYPGDRSTAGPSRSGSAPPSMEGSRAACDILKGLQASGFDASLENLGASGSCVLEEKLRAHPAYVAYYCSNVNLNPRLPPPLISRENRHLVHHIGGFGNGWRMPSFDDSSSASLFISRPTLSTHKEEPEDDRSPRLETNVWQEKNADTIPGQSTSPLQGRHKSLVDLIQEDFPRTPSPVYNNQTRSLNQSMVEQAADSDGYVNLVHDSSKSELKTPTMGSFACAPLPGVHSVNSMSNGDLAAVSVPCSTSSSRMVTPASGLRGDSSDEDTSLNTGILPSDLASSNVGSIENDIKSLKISNDGHRNQHARQHHQQNGLHARDSSQAQISWSQIMPQGVHHSPVDHFSQGQSKSSSVEVQPLLQSTGITPPLYASAAAYGASYYPNLQPSSIYPPQFGISGYALTTSVMPPLITGYPPHSAVHMPYDNPVSPSFNARASGVTTGGNAIPGIDLQHIYKMYGQFGIAVQPTFPDPLYVPYFQQASVDTYAGAGSYDPMGSRGNANGSTPVNYDVQKGPSPLSYSPDQRLQIASTSGFNALTGRKGGTVSPSYYGSPPNLGVLMQYPTSPLASPAYQGSPVAGTSFSGRRNDNIGLPFNSGRAAGASSGWQGQRGREKVDDAKSYSFLEELKSSKTRRYELSDIAGRIVEYSADQHGSRFIQQKLETCSIEEKASVFREVLPHASTLITDVFGNYVIQKFFEHGSAEQRKELANNLAGHVLPLSLQMYGCRVIQKALEVIELDQKTQIVKELDGHVMRCVRDQNGNHVIQKCIECVPTERIGFIISAFRGQVATLSMHPYGCRVIQRVLEHRTDDLQNQSIVDEILLSACQLAQDQYGNYVTQHVLERGKPHEKSQIISKLDGQVVQMSQHKFASNVIEKCFVHGNTAEREHLLEEIVGQTDENDNLLIMMKDQFANYVVQKILETCSDKQREVLLNRVKVHLQALKKYTYGKHIVARVEQLCGEGFCTSINMEAGASVS</sequence>
<dbReference type="GO" id="GO:0006417">
    <property type="term" value="P:regulation of translation"/>
    <property type="evidence" value="ECO:0007669"/>
    <property type="project" value="UniProtKB-KW"/>
</dbReference>
<evidence type="ECO:0000313" key="12">
    <source>
        <dbReference type="RefSeq" id="XP_029118631.1"/>
    </source>
</evidence>
<dbReference type="PROSITE" id="PS50303">
    <property type="entry name" value="PUM_HD"/>
    <property type="match status" value="1"/>
</dbReference>
<accession>A0A6J0PEU9</accession>
<evidence type="ECO:0000256" key="6">
    <source>
        <dbReference type="ARBA" id="ARBA00055193"/>
    </source>
</evidence>
<evidence type="ECO:0000256" key="2">
    <source>
        <dbReference type="ARBA" id="ARBA00022490"/>
    </source>
</evidence>
<feature type="compositionally biased region" description="Polar residues" evidence="8">
    <location>
        <begin position="317"/>
        <end position="330"/>
    </location>
</feature>
<feature type="repeat" description="Pumilio" evidence="7">
    <location>
        <begin position="829"/>
        <end position="865"/>
    </location>
</feature>
<dbReference type="CDD" id="cd07920">
    <property type="entry name" value="Pumilio"/>
    <property type="match status" value="1"/>
</dbReference>
<dbReference type="Pfam" id="PF07990">
    <property type="entry name" value="NABP"/>
    <property type="match status" value="1"/>
</dbReference>
<feature type="domain" description="PUM-HD" evidence="9">
    <location>
        <begin position="664"/>
        <end position="1005"/>
    </location>
</feature>
<evidence type="ECO:0000313" key="11">
    <source>
        <dbReference type="RefSeq" id="XP_019704082.1"/>
    </source>
</evidence>
<evidence type="ECO:0000256" key="8">
    <source>
        <dbReference type="SAM" id="MobiDB-lite"/>
    </source>
</evidence>
<feature type="region of interest" description="Disordered" evidence="8">
    <location>
        <begin position="347"/>
        <end position="402"/>
    </location>
</feature>
<dbReference type="OrthoDB" id="668540at2759"/>
<keyword evidence="10" id="KW-1185">Reference proteome</keyword>
<dbReference type="SUPFAM" id="SSF48371">
    <property type="entry name" value="ARM repeat"/>
    <property type="match status" value="1"/>
</dbReference>
<dbReference type="PROSITE" id="PS50302">
    <property type="entry name" value="PUM"/>
    <property type="match status" value="8"/>
</dbReference>
<dbReference type="RefSeq" id="XP_029118631.1">
    <property type="nucleotide sequence ID" value="XM_029262798.1"/>
</dbReference>
<proteinExistence type="predicted"/>
<dbReference type="RefSeq" id="XP_073101968.1">
    <property type="nucleotide sequence ID" value="XM_073245867.1"/>
</dbReference>
<comment type="function">
    <text evidence="6">Sequence-specific RNA-binding protein that regulates translation and mRNA stability by binding the 3'-UTR of target mRNAs. Binds the APUM-binding elements (APBEs) in the 3'-UTR mRNA sequence of CLV1, PNH, WUS and FAS2.</text>
</comment>
<feature type="repeat" description="Pumilio" evidence="7">
    <location>
        <begin position="938"/>
        <end position="979"/>
    </location>
</feature>
<dbReference type="AlphaFoldDB" id="A0A6J0PEU9"/>
<feature type="repeat" description="Pumilio" evidence="7">
    <location>
        <begin position="757"/>
        <end position="792"/>
    </location>
</feature>
<keyword evidence="4" id="KW-0810">Translation regulation</keyword>
<evidence type="ECO:0000259" key="9">
    <source>
        <dbReference type="PROSITE" id="PS50303"/>
    </source>
</evidence>
<feature type="repeat" description="Pumilio" evidence="7">
    <location>
        <begin position="721"/>
        <end position="756"/>
    </location>
</feature>
<dbReference type="Gene3D" id="1.25.10.10">
    <property type="entry name" value="Leucine-rich Repeat Variant"/>
    <property type="match status" value="1"/>
</dbReference>
<dbReference type="InterPro" id="IPR001313">
    <property type="entry name" value="Pumilio_RNA-bd_rpt"/>
</dbReference>
<keyword evidence="3" id="KW-0677">Repeat</keyword>
<dbReference type="InterPro" id="IPR033133">
    <property type="entry name" value="PUM-HD"/>
</dbReference>
<evidence type="ECO:0000313" key="10">
    <source>
        <dbReference type="Proteomes" id="UP000504607"/>
    </source>
</evidence>
<dbReference type="InterPro" id="IPR033712">
    <property type="entry name" value="Pumilio_RNA-bd"/>
</dbReference>
<evidence type="ECO:0000256" key="3">
    <source>
        <dbReference type="ARBA" id="ARBA00022737"/>
    </source>
</evidence>
<organism evidence="10 11">
    <name type="scientific">Elaeis guineensis var. tenera</name>
    <name type="common">Oil palm</name>
    <dbReference type="NCBI Taxonomy" id="51953"/>
    <lineage>
        <taxon>Eukaryota</taxon>
        <taxon>Viridiplantae</taxon>
        <taxon>Streptophyta</taxon>
        <taxon>Embryophyta</taxon>
        <taxon>Tracheophyta</taxon>
        <taxon>Spermatophyta</taxon>
        <taxon>Magnoliopsida</taxon>
        <taxon>Liliopsida</taxon>
        <taxon>Arecaceae</taxon>
        <taxon>Arecoideae</taxon>
        <taxon>Cocoseae</taxon>
        <taxon>Elaeidinae</taxon>
        <taxon>Elaeis</taxon>
    </lineage>
</organism>
<name>A0A6J0PEU9_ELAGV</name>
<feature type="compositionally biased region" description="Polar residues" evidence="8">
    <location>
        <begin position="392"/>
        <end position="402"/>
    </location>
</feature>
<feature type="region of interest" description="Disordered" evidence="8">
    <location>
        <begin position="296"/>
        <end position="330"/>
    </location>
</feature>
<dbReference type="GO" id="GO:0003729">
    <property type="term" value="F:mRNA binding"/>
    <property type="evidence" value="ECO:0007669"/>
    <property type="project" value="UniProtKB-ARBA"/>
</dbReference>
<evidence type="ECO:0000256" key="7">
    <source>
        <dbReference type="PROSITE-ProRule" id="PRU00317"/>
    </source>
</evidence>
<protein>
    <submittedName>
        <fullName evidence="11 12">Pumilio homolog 5 isoform X1</fullName>
    </submittedName>
</protein>
<evidence type="ECO:0000256" key="5">
    <source>
        <dbReference type="ARBA" id="ARBA00022884"/>
    </source>
</evidence>
<dbReference type="SMART" id="SM00025">
    <property type="entry name" value="Pumilio"/>
    <property type="match status" value="8"/>
</dbReference>
<dbReference type="Pfam" id="PF00806">
    <property type="entry name" value="PUF"/>
    <property type="match status" value="8"/>
</dbReference>